<dbReference type="GO" id="GO:0006633">
    <property type="term" value="P:fatty acid biosynthetic process"/>
    <property type="evidence" value="ECO:0000318"/>
    <property type="project" value="GO_Central"/>
</dbReference>
<reference evidence="2 3" key="1">
    <citation type="journal article" date="2009" name="Nat. Genet.">
        <title>The genome of the cucumber, Cucumis sativus L.</title>
        <authorList>
            <person name="Huang S."/>
            <person name="Li R."/>
            <person name="Zhang Z."/>
            <person name="Li L."/>
            <person name="Gu X."/>
            <person name="Fan W."/>
            <person name="Lucas W.J."/>
            <person name="Wang X."/>
            <person name="Xie B."/>
            <person name="Ni P."/>
            <person name="Ren Y."/>
            <person name="Zhu H."/>
            <person name="Li J."/>
            <person name="Lin K."/>
            <person name="Jin W."/>
            <person name="Fei Z."/>
            <person name="Li G."/>
            <person name="Staub J."/>
            <person name="Kilian A."/>
            <person name="van der Vossen E.A."/>
            <person name="Wu Y."/>
            <person name="Guo J."/>
            <person name="He J."/>
            <person name="Jia Z."/>
            <person name="Ren Y."/>
            <person name="Tian G."/>
            <person name="Lu Y."/>
            <person name="Ruan J."/>
            <person name="Qian W."/>
            <person name="Wang M."/>
            <person name="Huang Q."/>
            <person name="Li B."/>
            <person name="Xuan Z."/>
            <person name="Cao J."/>
            <person name="Asan"/>
            <person name="Wu Z."/>
            <person name="Zhang J."/>
            <person name="Cai Q."/>
            <person name="Bai Y."/>
            <person name="Zhao B."/>
            <person name="Han Y."/>
            <person name="Li Y."/>
            <person name="Li X."/>
            <person name="Wang S."/>
            <person name="Shi Q."/>
            <person name="Liu S."/>
            <person name="Cho W.K."/>
            <person name="Kim J.Y."/>
            <person name="Xu Y."/>
            <person name="Heller-Uszynska K."/>
            <person name="Miao H."/>
            <person name="Cheng Z."/>
            <person name="Zhang S."/>
            <person name="Wu J."/>
            <person name="Yang Y."/>
            <person name="Kang H."/>
            <person name="Li M."/>
            <person name="Liang H."/>
            <person name="Ren X."/>
            <person name="Shi Z."/>
            <person name="Wen M."/>
            <person name="Jian M."/>
            <person name="Yang H."/>
            <person name="Zhang G."/>
            <person name="Yang Z."/>
            <person name="Chen R."/>
            <person name="Liu S."/>
            <person name="Li J."/>
            <person name="Ma L."/>
            <person name="Liu H."/>
            <person name="Zhou Y."/>
            <person name="Zhao J."/>
            <person name="Fang X."/>
            <person name="Li G."/>
            <person name="Fang L."/>
            <person name="Li Y."/>
            <person name="Liu D."/>
            <person name="Zheng H."/>
            <person name="Zhang Y."/>
            <person name="Qin N."/>
            <person name="Li Z."/>
            <person name="Yang G."/>
            <person name="Yang S."/>
            <person name="Bolund L."/>
            <person name="Kristiansen K."/>
            <person name="Zheng H."/>
            <person name="Li S."/>
            <person name="Zhang X."/>
            <person name="Yang H."/>
            <person name="Wang J."/>
            <person name="Sun R."/>
            <person name="Zhang B."/>
            <person name="Jiang S."/>
            <person name="Wang J."/>
            <person name="Du Y."/>
            <person name="Li S."/>
        </authorList>
    </citation>
    <scope>NUCLEOTIDE SEQUENCE [LARGE SCALE GENOMIC DNA]</scope>
    <source>
        <strain evidence="3">cv. 9930</strain>
    </source>
</reference>
<reference evidence="2 3" key="3">
    <citation type="journal article" date="2010" name="BMC Genomics">
        <title>Transcriptome sequencing and comparative analysis of cucumber flowers with different sex types.</title>
        <authorList>
            <person name="Guo S."/>
            <person name="Zheng Y."/>
            <person name="Joung J.G."/>
            <person name="Liu S."/>
            <person name="Zhang Z."/>
            <person name="Crasta O.R."/>
            <person name="Sobral B.W."/>
            <person name="Xu Y."/>
            <person name="Huang S."/>
            <person name="Fei Z."/>
        </authorList>
    </citation>
    <scope>NUCLEOTIDE SEQUENCE [LARGE SCALE GENOMIC DNA]</scope>
    <source>
        <strain evidence="3">cv. 9930</strain>
    </source>
</reference>
<dbReference type="Gramene" id="KGN45292">
    <property type="protein sequence ID" value="KGN45292"/>
    <property type="gene ID" value="Csa_7G433220"/>
</dbReference>
<dbReference type="eggNOG" id="KOG0017">
    <property type="taxonomic scope" value="Eukaryota"/>
</dbReference>
<evidence type="ECO:0000313" key="3">
    <source>
        <dbReference type="Proteomes" id="UP000029981"/>
    </source>
</evidence>
<name>A0A0A0KA77_CUCSA</name>
<dbReference type="EMBL" id="CM002928">
    <property type="protein sequence ID" value="KGN45292.1"/>
    <property type="molecule type" value="Genomic_DNA"/>
</dbReference>
<dbReference type="SUPFAM" id="SSF51230">
    <property type="entry name" value="Single hybrid motif"/>
    <property type="match status" value="1"/>
</dbReference>
<dbReference type="PANTHER" id="PTHR47597:SF1">
    <property type="entry name" value="IS A MEMBER OF THE PF|00364 BIOTIN-REQUIRING ENZYMES FAMILY-RELATED"/>
    <property type="match status" value="1"/>
</dbReference>
<dbReference type="OMA" id="IHSPRVG"/>
<dbReference type="STRING" id="3659.A0A0A0KA77"/>
<reference evidence="2 3" key="2">
    <citation type="journal article" date="2009" name="PLoS ONE">
        <title>An integrated genetic and cytogenetic map of the cucumber genome.</title>
        <authorList>
            <person name="Ren Y."/>
            <person name="Zhang Z."/>
            <person name="Liu J."/>
            <person name="Staub J.E."/>
            <person name="Han Y."/>
            <person name="Cheng Z."/>
            <person name="Li X."/>
            <person name="Lu J."/>
            <person name="Miao H."/>
            <person name="Kang H."/>
            <person name="Xie B."/>
            <person name="Gu X."/>
            <person name="Wang X."/>
            <person name="Du Y."/>
            <person name="Jin W."/>
            <person name="Huang S."/>
        </authorList>
    </citation>
    <scope>NUCLEOTIDE SEQUENCE [LARGE SCALE GENOMIC DNA]</scope>
    <source>
        <strain evidence="3">cv. 9930</strain>
    </source>
</reference>
<gene>
    <name evidence="2" type="ORF">Csa_7G433220</name>
</gene>
<dbReference type="PANTHER" id="PTHR47597">
    <property type="entry name" value="IS A MEMBER OF THE PF|00364 BIOTIN-REQUIRING ENZYMES FAMILY-RELATED"/>
    <property type="match status" value="1"/>
</dbReference>
<reference evidence="2 3" key="4">
    <citation type="journal article" date="2011" name="BMC Genomics">
        <title>RNA-Seq improves annotation of protein-coding genes in the cucumber genome.</title>
        <authorList>
            <person name="Li Z."/>
            <person name="Zhang Z."/>
            <person name="Yan P."/>
            <person name="Huang S."/>
            <person name="Fei Z."/>
            <person name="Lin K."/>
        </authorList>
    </citation>
    <scope>NUCLEOTIDE SEQUENCE [LARGE SCALE GENOMIC DNA]</scope>
    <source>
        <strain evidence="3">cv. 9930</strain>
    </source>
</reference>
<evidence type="ECO:0000313" key="2">
    <source>
        <dbReference type="EMBL" id="KGN45292.1"/>
    </source>
</evidence>
<dbReference type="AlphaFoldDB" id="A0A0A0KA77"/>
<feature type="domain" description="Lipoyl-binding" evidence="1">
    <location>
        <begin position="212"/>
        <end position="264"/>
    </location>
</feature>
<proteinExistence type="predicted"/>
<dbReference type="Pfam" id="PF00364">
    <property type="entry name" value="Biotin_lipoyl"/>
    <property type="match status" value="1"/>
</dbReference>
<keyword evidence="3" id="KW-1185">Reference proteome</keyword>
<dbReference type="Proteomes" id="UP000029981">
    <property type="component" value="Chromosome 7"/>
</dbReference>
<dbReference type="InterPro" id="IPR000089">
    <property type="entry name" value="Biotin_lipoyl"/>
</dbReference>
<protein>
    <recommendedName>
        <fullName evidence="1">Lipoyl-binding domain-containing protein</fullName>
    </recommendedName>
</protein>
<dbReference type="InterPro" id="IPR011053">
    <property type="entry name" value="Single_hybrid_motif"/>
</dbReference>
<dbReference type="OrthoDB" id="529457at2759"/>
<dbReference type="InterPro" id="IPR053217">
    <property type="entry name" value="ACC_Biotin_Carrier"/>
</dbReference>
<dbReference type="CDD" id="cd06850">
    <property type="entry name" value="biotinyl_domain"/>
    <property type="match status" value="1"/>
</dbReference>
<accession>A0A0A0KA77</accession>
<evidence type="ECO:0000259" key="1">
    <source>
        <dbReference type="Pfam" id="PF00364"/>
    </source>
</evidence>
<dbReference type="Gene3D" id="2.40.50.100">
    <property type="match status" value="1"/>
</dbReference>
<organism evidence="2 3">
    <name type="scientific">Cucumis sativus</name>
    <name type="common">Cucumber</name>
    <dbReference type="NCBI Taxonomy" id="3659"/>
    <lineage>
        <taxon>Eukaryota</taxon>
        <taxon>Viridiplantae</taxon>
        <taxon>Streptophyta</taxon>
        <taxon>Embryophyta</taxon>
        <taxon>Tracheophyta</taxon>
        <taxon>Spermatophyta</taxon>
        <taxon>Magnoliopsida</taxon>
        <taxon>eudicotyledons</taxon>
        <taxon>Gunneridae</taxon>
        <taxon>Pentapetalae</taxon>
        <taxon>rosids</taxon>
        <taxon>fabids</taxon>
        <taxon>Cucurbitales</taxon>
        <taxon>Cucurbitaceae</taxon>
        <taxon>Benincaseae</taxon>
        <taxon>Cucumis</taxon>
    </lineage>
</organism>
<sequence>MAFCSLRAADIKFSKLDIRRGRVSTLQPCSLRNWIGRTPHQYSSLVISHSSQKALHACSGASPKAQTVIKSETGSEEIKPSSLGSQLIPNFHEVETLLTNVCDTSSIAEFELKLSGFNLRMVRSLKSKNLPLPPVPAPAPDIQNTSSIPSDSNGLVKTTSLALVKPEPVSSSPRGISRYVEKARDGGVTILSSPNVGVFRRSRTIKGKRAPPSCAEDQVVREGQVLCYIEQLGGQIPVKSDTPGEILKILRKDGEPVGYGDALIAVLPSFPGIKKLR</sequence>
<dbReference type="KEGG" id="csv:101204920"/>